<dbReference type="EMBL" id="WELI01000001">
    <property type="protein sequence ID" value="KAB7732687.1"/>
    <property type="molecule type" value="Genomic_DNA"/>
</dbReference>
<dbReference type="Gene3D" id="3.20.80.10">
    <property type="entry name" value="Regulatory factor, effector binding domain"/>
    <property type="match status" value="1"/>
</dbReference>
<keyword evidence="2" id="KW-1185">Reference proteome</keyword>
<evidence type="ECO:0000313" key="1">
    <source>
        <dbReference type="EMBL" id="KAB7732687.1"/>
    </source>
</evidence>
<comment type="caution">
    <text evidence="1">The sequence shown here is derived from an EMBL/GenBank/DDBJ whole genome shotgun (WGS) entry which is preliminary data.</text>
</comment>
<dbReference type="InterPro" id="IPR011256">
    <property type="entry name" value="Reg_factor_effector_dom_sf"/>
</dbReference>
<protein>
    <submittedName>
        <fullName evidence="1">GyrI-like domain-containing protein</fullName>
    </submittedName>
</protein>
<accession>A0A7J5U521</accession>
<evidence type="ECO:0000313" key="2">
    <source>
        <dbReference type="Proteomes" id="UP000488299"/>
    </source>
</evidence>
<name>A0A7J5U521_9BACT</name>
<gene>
    <name evidence="1" type="ORF">F5984_01685</name>
</gene>
<dbReference type="SUPFAM" id="SSF55136">
    <property type="entry name" value="Probable bacterial effector-binding domain"/>
    <property type="match status" value="1"/>
</dbReference>
<sequence length="162" mass="17898">MTTQLTIPATALSVAETLPFTALAFKTRATLPTITQYDPVPEQLFEEAARLGLQPAGPIQFIYTGVTGDETVPFDLEIALPVSGEPTGSSAFVLKTFDAFRHVNYTFVGPWAELMPMYDVLFATLYREGYKPDNRLREVYTIPDFEIPENCVTNIQVGLAEG</sequence>
<dbReference type="Proteomes" id="UP000488299">
    <property type="component" value="Unassembled WGS sequence"/>
</dbReference>
<organism evidence="1 2">
    <name type="scientific">Rudanella paleaurantiibacter</name>
    <dbReference type="NCBI Taxonomy" id="2614655"/>
    <lineage>
        <taxon>Bacteria</taxon>
        <taxon>Pseudomonadati</taxon>
        <taxon>Bacteroidota</taxon>
        <taxon>Cytophagia</taxon>
        <taxon>Cytophagales</taxon>
        <taxon>Cytophagaceae</taxon>
        <taxon>Rudanella</taxon>
    </lineage>
</organism>
<reference evidence="1 2" key="1">
    <citation type="submission" date="2019-10" db="EMBL/GenBank/DDBJ databases">
        <title>Rudanella paleaurantiibacter sp. nov., isolated from sludge.</title>
        <authorList>
            <person name="Xu S.Q."/>
        </authorList>
    </citation>
    <scope>NUCLEOTIDE SEQUENCE [LARGE SCALE GENOMIC DNA]</scope>
    <source>
        <strain evidence="1 2">HX-22-17</strain>
    </source>
</reference>
<dbReference type="AlphaFoldDB" id="A0A7J5U521"/>
<proteinExistence type="predicted"/>
<dbReference type="RefSeq" id="WP_019987835.1">
    <property type="nucleotide sequence ID" value="NZ_WELI01000001.1"/>
</dbReference>